<accession>M3XQP1</accession>
<dbReference type="EMBL" id="AEYP01081462">
    <property type="status" value="NOT_ANNOTATED_CDS"/>
    <property type="molecule type" value="Genomic_DNA"/>
</dbReference>
<evidence type="ECO:0000313" key="1">
    <source>
        <dbReference type="Ensembl" id="ENSMPUP00000001391.1"/>
    </source>
</evidence>
<reference evidence="1" key="1">
    <citation type="submission" date="2024-06" db="UniProtKB">
        <authorList>
            <consortium name="Ensembl"/>
        </authorList>
    </citation>
    <scope>IDENTIFICATION</scope>
</reference>
<dbReference type="InParanoid" id="M3XQP1"/>
<dbReference type="HOGENOM" id="CLU_2721588_0_0_1"/>
<protein>
    <submittedName>
        <fullName evidence="1">Uncharacterized protein</fullName>
    </submittedName>
</protein>
<organism evidence="1">
    <name type="scientific">Mustela putorius furo</name>
    <name type="common">European domestic ferret</name>
    <name type="synonym">Mustela furo</name>
    <dbReference type="NCBI Taxonomy" id="9669"/>
    <lineage>
        <taxon>Eukaryota</taxon>
        <taxon>Metazoa</taxon>
        <taxon>Chordata</taxon>
        <taxon>Craniata</taxon>
        <taxon>Vertebrata</taxon>
        <taxon>Euteleostomi</taxon>
        <taxon>Mammalia</taxon>
        <taxon>Eutheria</taxon>
        <taxon>Laurasiatheria</taxon>
        <taxon>Carnivora</taxon>
        <taxon>Caniformia</taxon>
        <taxon>Musteloidea</taxon>
        <taxon>Mustelidae</taxon>
        <taxon>Mustelinae</taxon>
        <taxon>Mustela</taxon>
    </lineage>
</organism>
<name>M3XQP1_MUSPF</name>
<dbReference type="AlphaFoldDB" id="M3XQP1"/>
<dbReference type="Ensembl" id="ENSMPUT00000001419.1">
    <property type="protein sequence ID" value="ENSMPUP00000001391.1"/>
    <property type="gene ID" value="ENSMPUG00000001402.1"/>
</dbReference>
<proteinExistence type="predicted"/>
<sequence>MTMRIAESTFNLGSSINFHSTLGDLLPGSLNQEVVPIKGKELTKKLIPTYLTNCHSQRLLMRLSIFPDLWQS</sequence>